<evidence type="ECO:0000313" key="3">
    <source>
        <dbReference type="Proteomes" id="UP000663880"/>
    </source>
</evidence>
<organism evidence="2 3">
    <name type="scientific">Pieris macdunnoughi</name>
    <dbReference type="NCBI Taxonomy" id="345717"/>
    <lineage>
        <taxon>Eukaryota</taxon>
        <taxon>Metazoa</taxon>
        <taxon>Ecdysozoa</taxon>
        <taxon>Arthropoda</taxon>
        <taxon>Hexapoda</taxon>
        <taxon>Insecta</taxon>
        <taxon>Pterygota</taxon>
        <taxon>Neoptera</taxon>
        <taxon>Endopterygota</taxon>
        <taxon>Lepidoptera</taxon>
        <taxon>Glossata</taxon>
        <taxon>Ditrysia</taxon>
        <taxon>Papilionoidea</taxon>
        <taxon>Pieridae</taxon>
        <taxon>Pierinae</taxon>
        <taxon>Pieris</taxon>
    </lineage>
</organism>
<feature type="compositionally biased region" description="Basic and acidic residues" evidence="1">
    <location>
        <begin position="177"/>
        <end position="206"/>
    </location>
</feature>
<comment type="caution">
    <text evidence="2">The sequence shown here is derived from an EMBL/GenBank/DDBJ whole genome shotgun (WGS) entry which is preliminary data.</text>
</comment>
<sequence length="349" mass="40299">MKCAKLQLQERTKIGPKESTADGPRRYCQRRLVDPEQDLWRNCDRFYLNEDANLIGSYYNGRLRQGAGDLYLSVQNLQFHGVEQQRKRPRTSFKYKTLPSRQHRMFVKELVEDNLYEGGRCSELTCYYYDDYAKYLINNDRSRPSSGKSSIFLFDAIEKPKENVAKNKVRTKTLKTGKSESNKKKPNEILNGDKKDLEPHDKDTKISYHKSGKRKSLTISRADSPATLQVIRVDVVCNYCTSSISDHEDTKQTKSQDITNEKVAKGDSHFANKYLLTNTVKTLDENAGGARVTLLCKTFKLADRSVEVTRALANVTRPQRKDWYAMDPPIGCMCRIYRCERWNFRVAKG</sequence>
<dbReference type="EMBL" id="CAJOBZ010000001">
    <property type="protein sequence ID" value="CAF4746908.1"/>
    <property type="molecule type" value="Genomic_DNA"/>
</dbReference>
<name>A0A821L819_9NEOP</name>
<evidence type="ECO:0000256" key="1">
    <source>
        <dbReference type="SAM" id="MobiDB-lite"/>
    </source>
</evidence>
<dbReference type="AlphaFoldDB" id="A0A821L819"/>
<keyword evidence="3" id="KW-1185">Reference proteome</keyword>
<protein>
    <submittedName>
        <fullName evidence="2">Uncharacterized protein</fullName>
    </submittedName>
</protein>
<evidence type="ECO:0000313" key="2">
    <source>
        <dbReference type="EMBL" id="CAF4746908.1"/>
    </source>
</evidence>
<proteinExistence type="predicted"/>
<feature type="region of interest" description="Disordered" evidence="1">
    <location>
        <begin position="169"/>
        <end position="210"/>
    </location>
</feature>
<gene>
    <name evidence="2" type="ORF">PMACD_LOCUS412</name>
</gene>
<accession>A0A821L819</accession>
<dbReference type="OrthoDB" id="7469620at2759"/>
<dbReference type="Proteomes" id="UP000663880">
    <property type="component" value="Unassembled WGS sequence"/>
</dbReference>
<reference evidence="2" key="1">
    <citation type="submission" date="2021-02" db="EMBL/GenBank/DDBJ databases">
        <authorList>
            <person name="Steward A R."/>
        </authorList>
    </citation>
    <scope>NUCLEOTIDE SEQUENCE</scope>
</reference>